<dbReference type="OMA" id="DSYFWYL"/>
<keyword evidence="9" id="KW-1185">Reference proteome</keyword>
<dbReference type="PANTHER" id="PTHR43226:SF4">
    <property type="entry name" value="XAA-PRO AMINOPEPTIDASE 3"/>
    <property type="match status" value="1"/>
</dbReference>
<dbReference type="CDD" id="cd01087">
    <property type="entry name" value="Prolidase"/>
    <property type="match status" value="1"/>
</dbReference>
<dbReference type="GO" id="GO:0005739">
    <property type="term" value="C:mitochondrion"/>
    <property type="evidence" value="ECO:0007669"/>
    <property type="project" value="EnsemblFungi"/>
</dbReference>
<dbReference type="InterPro" id="IPR036005">
    <property type="entry name" value="Creatinase/aminopeptidase-like"/>
</dbReference>
<dbReference type="InterPro" id="IPR000994">
    <property type="entry name" value="Pept_M24"/>
</dbReference>
<name>G8C252_TETPH</name>
<dbReference type="GO" id="GO:0030145">
    <property type="term" value="F:manganese ion binding"/>
    <property type="evidence" value="ECO:0007669"/>
    <property type="project" value="InterPro"/>
</dbReference>
<reference evidence="8 9" key="1">
    <citation type="journal article" date="2011" name="Proc. Natl. Acad. Sci. U.S.A.">
        <title>Evolutionary erosion of yeast sex chromosomes by mating-type switching accidents.</title>
        <authorList>
            <person name="Gordon J.L."/>
            <person name="Armisen D."/>
            <person name="Proux-Wera E."/>
            <person name="Oheigeartaigh S.S."/>
            <person name="Byrne K.P."/>
            <person name="Wolfe K.H."/>
        </authorList>
    </citation>
    <scope>NUCLEOTIDE SEQUENCE [LARGE SCALE GENOMIC DNA]</scope>
    <source>
        <strain evidence="9">ATCC 24235 / CBS 4417 / NBRC 1672 / NRRL Y-8282 / UCD 70-5</strain>
    </source>
</reference>
<dbReference type="SMART" id="SM01011">
    <property type="entry name" value="AMP_N"/>
    <property type="match status" value="1"/>
</dbReference>
<dbReference type="GO" id="GO:0050821">
    <property type="term" value="P:protein stabilization"/>
    <property type="evidence" value="ECO:0007669"/>
    <property type="project" value="EnsemblFungi"/>
</dbReference>
<dbReference type="HOGENOM" id="CLU_017266_1_1_1"/>
<dbReference type="Pfam" id="PF05195">
    <property type="entry name" value="AMP_N"/>
    <property type="match status" value="1"/>
</dbReference>
<dbReference type="GO" id="GO:0016485">
    <property type="term" value="P:protein processing"/>
    <property type="evidence" value="ECO:0007669"/>
    <property type="project" value="EnsemblFungi"/>
</dbReference>
<dbReference type="KEGG" id="tpf:TPHA_0P00720"/>
<evidence type="ECO:0000256" key="5">
    <source>
        <dbReference type="ARBA" id="ARBA00023211"/>
    </source>
</evidence>
<dbReference type="eggNOG" id="KOG2414">
    <property type="taxonomic scope" value="Eukaryota"/>
</dbReference>
<dbReference type="InterPro" id="IPR029149">
    <property type="entry name" value="Creatin/AminoP/Spt16_N"/>
</dbReference>
<evidence type="ECO:0000256" key="4">
    <source>
        <dbReference type="ARBA" id="ARBA00022801"/>
    </source>
</evidence>
<dbReference type="GO" id="GO:0070006">
    <property type="term" value="F:metalloaminopeptidase activity"/>
    <property type="evidence" value="ECO:0007669"/>
    <property type="project" value="InterPro"/>
</dbReference>
<dbReference type="SUPFAM" id="SSF53092">
    <property type="entry name" value="Creatinase/prolidase N-terminal domain"/>
    <property type="match status" value="1"/>
</dbReference>
<dbReference type="GeneID" id="11530821"/>
<feature type="domain" description="Aminopeptidase P N-terminal" evidence="7">
    <location>
        <begin position="47"/>
        <end position="184"/>
    </location>
</feature>
<dbReference type="GO" id="GO:0005634">
    <property type="term" value="C:nucleus"/>
    <property type="evidence" value="ECO:0007669"/>
    <property type="project" value="EnsemblFungi"/>
</dbReference>
<evidence type="ECO:0000313" key="9">
    <source>
        <dbReference type="Proteomes" id="UP000005666"/>
    </source>
</evidence>
<evidence type="ECO:0000259" key="7">
    <source>
        <dbReference type="SMART" id="SM01011"/>
    </source>
</evidence>
<protein>
    <recommendedName>
        <fullName evidence="7">Aminopeptidase P N-terminal domain-containing protein</fullName>
    </recommendedName>
</protein>
<dbReference type="EMBL" id="HE612871">
    <property type="protein sequence ID" value="CCE66230.1"/>
    <property type="molecule type" value="Genomic_DNA"/>
</dbReference>
<organism evidence="8 9">
    <name type="scientific">Tetrapisispora phaffii (strain ATCC 24235 / CBS 4417 / NBRC 1672 / NRRL Y-8282 / UCD 70-5)</name>
    <name type="common">Yeast</name>
    <name type="synonym">Fabospora phaffii</name>
    <dbReference type="NCBI Taxonomy" id="1071381"/>
    <lineage>
        <taxon>Eukaryota</taxon>
        <taxon>Fungi</taxon>
        <taxon>Dikarya</taxon>
        <taxon>Ascomycota</taxon>
        <taxon>Saccharomycotina</taxon>
        <taxon>Saccharomycetes</taxon>
        <taxon>Saccharomycetales</taxon>
        <taxon>Saccharomycetaceae</taxon>
        <taxon>Tetrapisispora</taxon>
    </lineage>
</organism>
<dbReference type="InterPro" id="IPR007865">
    <property type="entry name" value="Aminopep_P_N"/>
</dbReference>
<sequence length="501" mass="56534">MFKSNSFLIFRNFSINNIRNYASLQAGQPLHETRPNLLKSGELTPGITALEYFDRRVKFAKLLPAKSCAIIAGNQVKYASGAVFYDFQQNNNLFYLSGWNEPDSVLILEKQTENLIDLVFHMLVRPKDEYSEKWEGFRTGIEGVRDIFNADESDDISNLSDYVKKIVKRCDNIFYDKDTENQSRGDSAKFGNFFSVPSNSSQEKDLNAILQIHGTNKKISGLDKILAPMRRIKSPSELKVMRRAGQISAYAYNQALPKKFRNERTLQAYLEFKFISGGCDKSAYIPVVASGKNALCIHYTRNNDTIDDGKMVLVDAAGSIGGYRSDISRTWPINGKFTEAQKALYSAVLNVEKRSIELCTADHGLSLHEVHQKSTEYMLEELKNVGFNGIDYSEVDKLYPHYIGHNLGLDVHDVPNASRHNKLEAGQVITIEPGIYIPDEPSYPSYFRNIGIRIEDDIAVGEKSYVNLTAEAVKEIADIENAIQNNNPTKFDDDVIRPLDT</sequence>
<evidence type="ECO:0000256" key="6">
    <source>
        <dbReference type="RuleBase" id="RU000590"/>
    </source>
</evidence>
<dbReference type="STRING" id="1071381.G8C252"/>
<dbReference type="OrthoDB" id="4215474at2759"/>
<keyword evidence="4" id="KW-0378">Hydrolase</keyword>
<comment type="cofactor">
    <cofactor evidence="1">
        <name>Mn(2+)</name>
        <dbReference type="ChEBI" id="CHEBI:29035"/>
    </cofactor>
</comment>
<dbReference type="Gene3D" id="3.90.230.10">
    <property type="entry name" value="Creatinase/methionine aminopeptidase superfamily"/>
    <property type="match status" value="1"/>
</dbReference>
<evidence type="ECO:0000256" key="2">
    <source>
        <dbReference type="ARBA" id="ARBA00008766"/>
    </source>
</evidence>
<dbReference type="SUPFAM" id="SSF55920">
    <property type="entry name" value="Creatinase/aminopeptidase"/>
    <property type="match status" value="1"/>
</dbReference>
<dbReference type="RefSeq" id="XP_003688664.1">
    <property type="nucleotide sequence ID" value="XM_003688616.1"/>
</dbReference>
<dbReference type="InterPro" id="IPR052433">
    <property type="entry name" value="X-Pro_dipept-like"/>
</dbReference>
<dbReference type="AlphaFoldDB" id="G8C252"/>
<evidence type="ECO:0000256" key="1">
    <source>
        <dbReference type="ARBA" id="ARBA00001936"/>
    </source>
</evidence>
<dbReference type="PANTHER" id="PTHR43226">
    <property type="entry name" value="XAA-PRO AMINOPEPTIDASE 3"/>
    <property type="match status" value="1"/>
</dbReference>
<dbReference type="Pfam" id="PF00557">
    <property type="entry name" value="Peptidase_M24"/>
    <property type="match status" value="1"/>
</dbReference>
<evidence type="ECO:0000256" key="3">
    <source>
        <dbReference type="ARBA" id="ARBA00022723"/>
    </source>
</evidence>
<gene>
    <name evidence="8" type="primary">TPHA0P00720</name>
    <name evidence="8" type="ordered locus">TPHA_0P00720</name>
</gene>
<dbReference type="InterPro" id="IPR001131">
    <property type="entry name" value="Peptidase_M24B_aminopep-P_CS"/>
</dbReference>
<evidence type="ECO:0000313" key="8">
    <source>
        <dbReference type="EMBL" id="CCE66230.1"/>
    </source>
</evidence>
<comment type="similarity">
    <text evidence="2 6">Belongs to the peptidase M24B family.</text>
</comment>
<dbReference type="Proteomes" id="UP000005666">
    <property type="component" value="Chromosome 16"/>
</dbReference>
<dbReference type="Gene3D" id="3.40.350.10">
    <property type="entry name" value="Creatinase/prolidase N-terminal domain"/>
    <property type="match status" value="1"/>
</dbReference>
<accession>G8C252</accession>
<proteinExistence type="inferred from homology"/>
<keyword evidence="5" id="KW-0464">Manganese</keyword>
<keyword evidence="3 6" id="KW-0479">Metal-binding</keyword>
<dbReference type="PROSITE" id="PS00491">
    <property type="entry name" value="PROLINE_PEPTIDASE"/>
    <property type="match status" value="1"/>
</dbReference>